<dbReference type="EMBL" id="LSLI01000082">
    <property type="protein sequence ID" value="KXS31316.1"/>
    <property type="molecule type" value="Genomic_DNA"/>
</dbReference>
<dbReference type="Proteomes" id="UP000070578">
    <property type="component" value="Unassembled WGS sequence"/>
</dbReference>
<comment type="caution">
    <text evidence="1">The sequence shown here is derived from an EMBL/GenBank/DDBJ whole genome shotgun (WGS) entry which is preliminary data.</text>
</comment>
<accession>A0A139BQN4</accession>
<protein>
    <submittedName>
        <fullName evidence="1">ModE family transcriptional regulator</fullName>
    </submittedName>
</protein>
<evidence type="ECO:0000313" key="1">
    <source>
        <dbReference type="EMBL" id="KXS31316.1"/>
    </source>
</evidence>
<dbReference type="InterPro" id="IPR036388">
    <property type="entry name" value="WH-like_DNA-bd_sf"/>
</dbReference>
<dbReference type="PATRIC" id="fig|1796491.3.peg.2774"/>
<dbReference type="InterPro" id="IPR036390">
    <property type="entry name" value="WH_DNA-bd_sf"/>
</dbReference>
<gene>
    <name evidence="1" type="ORF">AWT59_2547</name>
</gene>
<proteinExistence type="predicted"/>
<dbReference type="InterPro" id="IPR051815">
    <property type="entry name" value="Molybdate_resp_trans_reg"/>
</dbReference>
<sequence length="114" mass="12398">MDKKLKIRISYGTNTAMGPGKAELLETIQECGSISKAAKKMGMSYRRAWELVNVMNQCFKYPLVITAQGGTHGGGAEVSELGIAVLQNYRKMEAKVARFAGKELTQILSNLSGI</sequence>
<organism evidence="1 2">
    <name type="scientific">Candidatus Gallionella acididurans</name>
    <dbReference type="NCBI Taxonomy" id="1796491"/>
    <lineage>
        <taxon>Bacteria</taxon>
        <taxon>Pseudomonadati</taxon>
        <taxon>Pseudomonadota</taxon>
        <taxon>Betaproteobacteria</taxon>
        <taxon>Nitrosomonadales</taxon>
        <taxon>Gallionellaceae</taxon>
        <taxon>Gallionella</taxon>
    </lineage>
</organism>
<dbReference type="PANTHER" id="PTHR30432:SF1">
    <property type="entry name" value="DNA-BINDING TRANSCRIPTIONAL DUAL REGULATOR MODE"/>
    <property type="match status" value="1"/>
</dbReference>
<dbReference type="PANTHER" id="PTHR30432">
    <property type="entry name" value="TRANSCRIPTIONAL REGULATOR MODE"/>
    <property type="match status" value="1"/>
</dbReference>
<dbReference type="Gene3D" id="1.10.10.10">
    <property type="entry name" value="Winged helix-like DNA-binding domain superfamily/Winged helix DNA-binding domain"/>
    <property type="match status" value="1"/>
</dbReference>
<dbReference type="SUPFAM" id="SSF46785">
    <property type="entry name" value="Winged helix' DNA-binding domain"/>
    <property type="match status" value="1"/>
</dbReference>
<evidence type="ECO:0000313" key="2">
    <source>
        <dbReference type="Proteomes" id="UP000070578"/>
    </source>
</evidence>
<reference evidence="1 2" key="1">
    <citation type="submission" date="2016-02" db="EMBL/GenBank/DDBJ databases">
        <authorList>
            <person name="Wen L."/>
            <person name="He K."/>
            <person name="Yang H."/>
        </authorList>
    </citation>
    <scope>NUCLEOTIDE SEQUENCE [LARGE SCALE GENOMIC DNA]</scope>
    <source>
        <strain evidence="1">ShG14-8</strain>
    </source>
</reference>
<reference evidence="1 2" key="2">
    <citation type="submission" date="2016-03" db="EMBL/GenBank/DDBJ databases">
        <title>New uncultured bacterium of the family Gallionellaceae from acid mine drainage: description and reconstruction of genome based on metagenomic analysis of microbial community.</title>
        <authorList>
            <person name="Kadnikov V."/>
            <person name="Ivasenko D."/>
            <person name="Beletsky A."/>
            <person name="Mardanov A."/>
            <person name="Danilova E."/>
            <person name="Pimenov N."/>
            <person name="Karnachuk O."/>
            <person name="Ravin N."/>
        </authorList>
    </citation>
    <scope>NUCLEOTIDE SEQUENCE [LARGE SCALE GENOMIC DNA]</scope>
    <source>
        <strain evidence="1">ShG14-8</strain>
    </source>
</reference>
<name>A0A139BQN4_9PROT</name>
<dbReference type="AlphaFoldDB" id="A0A139BQN4"/>